<feature type="transmembrane region" description="Helical" evidence="12">
    <location>
        <begin position="801"/>
        <end position="821"/>
    </location>
</feature>
<keyword evidence="6 12" id="KW-1133">Transmembrane helix</keyword>
<sequence>VFLPNGIMCLFCLFHTFFYLNRLVHGTETTDCVLYGKSSLPGLFKNGDIILGGLFPVHFRVVVPGLSFKQEVESSECTGLFLRGYRWVQTMIFAVEEINDSSTLLPNVELGYAIYDTCMTHMNSLRAAMALVSGEKETVLSSSCGKSPQVPVIIGDAQSTASIQIARTLGVFYVPMVSYFSSCACLSDKNEFPSFFRTIPSDNFQARAIARFLKLFAWTWVGLISGDDDYGKSGIQIFMEEIQNFEICISFFEIIPKVYSEEKILKIVDTIKKSTAKVIVTFAIEGDMYTVLTEVAHQNITDKQWIATEAWITSSLASSMENFDSLGGTLGFAIHRTDIRGLKEFLCRLHPSLNLEDPFINEFWQGTFGCAPEIFRNKTASPGTLLTKPPCTGSENLENISNTYNDVSQLRVTSNVYKAVYAIAHALDNLYSCQNGKGPFKNGTCAKLRELEPWQLIYYLKEVRFETPAGEEMYFDENGDPVASYDIINWQRGTNGITEFVKIGQFEASESSEKEFVIDKEKIVWSGNQKKVPESVCSKSCPPGTRKASQEGKPVCCFDCVPCAAGEISNHTDSTECMKCPLGYWSNLHRNTCISTIVEYLSYKDTLGIIFVIVSVLGASVTITVMVIFYLHKDTPIVKANNSELSFLILMSLIPCFVCSLAFIGQPSVWSCMLRHTVFGISFALCISCVLGKTIVVLMAFQATLPGNNVMRYFGPLQQRGSIFICTLVQVIICLLWLTLSPPFPVKNTKYQSVKIILECNLGSKLAFSGLLGYIGFLACMCFAFAFLARKLPDNFNEAKFITFSMLIFCAVWITFIPAYISSPGKYTTAVEIFAILSSSFGLLTCIFLPKCYIILFKPEKNTKQHLMGKSIA</sequence>
<dbReference type="PRINTS" id="PR00248">
    <property type="entry name" value="GPCRMGR"/>
</dbReference>
<reference evidence="16" key="1">
    <citation type="submission" date="2011-08" db="EMBL/GenBank/DDBJ databases">
        <title>The draft genome of Latimeria chalumnae.</title>
        <authorList>
            <person name="Di Palma F."/>
            <person name="Alfoldi J."/>
            <person name="Johnson J."/>
            <person name="Berlin A."/>
            <person name="Gnerre S."/>
            <person name="Jaffe D."/>
            <person name="MacCallum I."/>
            <person name="Young S."/>
            <person name="Walker B.J."/>
            <person name="Lander E."/>
            <person name="Lindblad-Toh K."/>
        </authorList>
    </citation>
    <scope>NUCLEOTIDE SEQUENCE [LARGE SCALE GENOMIC DNA]</scope>
    <source>
        <strain evidence="16">Wild caught</strain>
    </source>
</reference>
<keyword evidence="9" id="KW-0675">Receptor</keyword>
<dbReference type="PRINTS" id="PR01535">
    <property type="entry name" value="VOMERONASL2R"/>
</dbReference>
<dbReference type="InterPro" id="IPR001828">
    <property type="entry name" value="ANF_lig-bd_rcpt"/>
</dbReference>
<evidence type="ECO:0000256" key="8">
    <source>
        <dbReference type="ARBA" id="ARBA00023136"/>
    </source>
</evidence>
<proteinExistence type="inferred from homology"/>
<dbReference type="PROSITE" id="PS00981">
    <property type="entry name" value="G_PROTEIN_RECEP_F3_3"/>
    <property type="match status" value="1"/>
</dbReference>
<evidence type="ECO:0000256" key="11">
    <source>
        <dbReference type="ARBA" id="ARBA00023224"/>
    </source>
</evidence>
<dbReference type="GeneTree" id="ENSGT01050000244874"/>
<keyword evidence="8 12" id="KW-0472">Membrane</keyword>
<dbReference type="OMA" id="DVMYNVY"/>
<evidence type="ECO:0000256" key="5">
    <source>
        <dbReference type="ARBA" id="ARBA00022729"/>
    </source>
</evidence>
<feature type="transmembrane region" description="Helical" evidence="12">
    <location>
        <begin position="771"/>
        <end position="789"/>
    </location>
</feature>
<dbReference type="InterPro" id="IPR000337">
    <property type="entry name" value="GPCR_3"/>
</dbReference>
<keyword evidence="10" id="KW-0325">Glycoprotein</keyword>
<dbReference type="FunFam" id="3.40.50.2300:FF:000475">
    <property type="entry name" value="Olfactory receptor C family, g2"/>
    <property type="match status" value="1"/>
</dbReference>
<dbReference type="PANTHER" id="PTHR24061">
    <property type="entry name" value="CALCIUM-SENSING RECEPTOR-RELATED"/>
    <property type="match status" value="1"/>
</dbReference>
<dbReference type="SUPFAM" id="SSF53822">
    <property type="entry name" value="Periplasmic binding protein-like I"/>
    <property type="match status" value="1"/>
</dbReference>
<evidence type="ECO:0000256" key="1">
    <source>
        <dbReference type="ARBA" id="ARBA00004651"/>
    </source>
</evidence>
<comment type="subcellular location">
    <subcellularLocation>
        <location evidence="1">Cell membrane</location>
        <topology evidence="1">Multi-pass membrane protein</topology>
    </subcellularLocation>
</comment>
<evidence type="ECO:0000256" key="12">
    <source>
        <dbReference type="SAM" id="Phobius"/>
    </source>
</evidence>
<feature type="signal peptide" evidence="13">
    <location>
        <begin position="1"/>
        <end position="26"/>
    </location>
</feature>
<feature type="chain" id="PRO_5003579042" evidence="13">
    <location>
        <begin position="27"/>
        <end position="873"/>
    </location>
</feature>
<dbReference type="Pfam" id="PF07562">
    <property type="entry name" value="NCD3G"/>
    <property type="match status" value="1"/>
</dbReference>
<dbReference type="FunFam" id="3.40.50.2300:FF:000016">
    <property type="entry name" value="Taste 1 receptor member 2"/>
    <property type="match status" value="1"/>
</dbReference>
<reference evidence="15" key="2">
    <citation type="submission" date="2025-08" db="UniProtKB">
        <authorList>
            <consortium name="Ensembl"/>
        </authorList>
    </citation>
    <scope>IDENTIFICATION</scope>
</reference>
<dbReference type="InterPro" id="IPR028082">
    <property type="entry name" value="Peripla_BP_I"/>
</dbReference>
<dbReference type="InterPro" id="IPR017978">
    <property type="entry name" value="GPCR_3_C"/>
</dbReference>
<evidence type="ECO:0000256" key="2">
    <source>
        <dbReference type="ARBA" id="ARBA00007242"/>
    </source>
</evidence>
<feature type="transmembrane region" description="Helical" evidence="12">
    <location>
        <begin position="722"/>
        <end position="740"/>
    </location>
</feature>
<evidence type="ECO:0000256" key="9">
    <source>
        <dbReference type="ARBA" id="ARBA00023170"/>
    </source>
</evidence>
<dbReference type="Pfam" id="PF00003">
    <property type="entry name" value="7tm_3"/>
    <property type="match status" value="1"/>
</dbReference>
<evidence type="ECO:0000256" key="10">
    <source>
        <dbReference type="ARBA" id="ARBA00023180"/>
    </source>
</evidence>
<evidence type="ECO:0000256" key="6">
    <source>
        <dbReference type="ARBA" id="ARBA00022989"/>
    </source>
</evidence>
<accession>H3A8E8</accession>
<name>H3A8E8_LATCH</name>
<dbReference type="InterPro" id="IPR011500">
    <property type="entry name" value="GPCR_3_9-Cys_dom"/>
</dbReference>
<dbReference type="Gene3D" id="3.40.50.2300">
    <property type="match status" value="2"/>
</dbReference>
<dbReference type="FunFam" id="2.10.50.30:FF:000002">
    <property type="entry name" value="Vomeronasal 2 receptor, h1"/>
    <property type="match status" value="1"/>
</dbReference>
<dbReference type="EMBL" id="AFYH01233562">
    <property type="status" value="NOT_ANNOTATED_CDS"/>
    <property type="molecule type" value="Genomic_DNA"/>
</dbReference>
<keyword evidence="5 13" id="KW-0732">Signal</keyword>
<dbReference type="InParanoid" id="H3A8E8"/>
<keyword evidence="16" id="KW-1185">Reference proteome</keyword>
<comment type="similarity">
    <text evidence="2">Belongs to the G-protein coupled receptor 3 family.</text>
</comment>
<dbReference type="AlphaFoldDB" id="H3A8E8"/>
<evidence type="ECO:0000256" key="7">
    <source>
        <dbReference type="ARBA" id="ARBA00023040"/>
    </source>
</evidence>
<dbReference type="Pfam" id="PF01094">
    <property type="entry name" value="ANF_receptor"/>
    <property type="match status" value="1"/>
</dbReference>
<keyword evidence="11" id="KW-0807">Transducer</keyword>
<dbReference type="InterPro" id="IPR000068">
    <property type="entry name" value="GPCR_3_Ca_sens_rcpt-rel"/>
</dbReference>
<dbReference type="InterPro" id="IPR038550">
    <property type="entry name" value="GPCR_3_9-Cys_sf"/>
</dbReference>
<dbReference type="Ensembl" id="ENSLACT00000005971.1">
    <property type="protein sequence ID" value="ENSLACP00000005919.1"/>
    <property type="gene ID" value="ENSLACG00000005254.1"/>
</dbReference>
<feature type="transmembrane region" description="Helical" evidence="12">
    <location>
        <begin position="677"/>
        <end position="701"/>
    </location>
</feature>
<dbReference type="InterPro" id="IPR004073">
    <property type="entry name" value="GPCR_3_vmron_rcpt_2"/>
</dbReference>
<dbReference type="CDD" id="cd15283">
    <property type="entry name" value="7tmC_V2R_pheromone"/>
    <property type="match status" value="1"/>
</dbReference>
<evidence type="ECO:0000256" key="3">
    <source>
        <dbReference type="ARBA" id="ARBA00022475"/>
    </source>
</evidence>
<feature type="transmembrane region" description="Helical" evidence="12">
    <location>
        <begin position="607"/>
        <end position="631"/>
    </location>
</feature>
<dbReference type="GO" id="GO:0005886">
    <property type="term" value="C:plasma membrane"/>
    <property type="evidence" value="ECO:0007669"/>
    <property type="project" value="UniProtKB-SubCell"/>
</dbReference>
<dbReference type="InterPro" id="IPR017979">
    <property type="entry name" value="GPCR_3_CS"/>
</dbReference>
<organism evidence="15 16">
    <name type="scientific">Latimeria chalumnae</name>
    <name type="common">Coelacanth</name>
    <dbReference type="NCBI Taxonomy" id="7897"/>
    <lineage>
        <taxon>Eukaryota</taxon>
        <taxon>Metazoa</taxon>
        <taxon>Chordata</taxon>
        <taxon>Craniata</taxon>
        <taxon>Vertebrata</taxon>
        <taxon>Euteleostomi</taxon>
        <taxon>Coelacanthiformes</taxon>
        <taxon>Coelacanthidae</taxon>
        <taxon>Latimeria</taxon>
    </lineage>
</organism>
<dbReference type="GO" id="GO:0004930">
    <property type="term" value="F:G protein-coupled receptor activity"/>
    <property type="evidence" value="ECO:0007669"/>
    <property type="project" value="UniProtKB-KW"/>
</dbReference>
<dbReference type="FunFam" id="3.40.50.2300:FF:000067">
    <property type="entry name" value="Olfactory receptor C family, h1"/>
    <property type="match status" value="1"/>
</dbReference>
<reference evidence="15" key="3">
    <citation type="submission" date="2025-09" db="UniProtKB">
        <authorList>
            <consortium name="Ensembl"/>
        </authorList>
    </citation>
    <scope>IDENTIFICATION</scope>
</reference>
<feature type="transmembrane region" description="Helical" evidence="12">
    <location>
        <begin position="643"/>
        <end position="665"/>
    </location>
</feature>
<keyword evidence="4 12" id="KW-0812">Transmembrane</keyword>
<feature type="domain" description="G-protein coupled receptors family 3 profile" evidence="14">
    <location>
        <begin position="607"/>
        <end position="871"/>
    </location>
</feature>
<protein>
    <submittedName>
        <fullName evidence="15">Olfactory receptor C family, s1</fullName>
    </submittedName>
</protein>
<dbReference type="PROSITE" id="PS50259">
    <property type="entry name" value="G_PROTEIN_RECEP_F3_4"/>
    <property type="match status" value="1"/>
</dbReference>
<feature type="transmembrane region" description="Helical" evidence="12">
    <location>
        <begin position="833"/>
        <end position="856"/>
    </location>
</feature>
<dbReference type="Proteomes" id="UP000008672">
    <property type="component" value="Unassembled WGS sequence"/>
</dbReference>
<gene>
    <name evidence="15" type="primary">LOC102360718</name>
</gene>
<dbReference type="CDD" id="cd06364">
    <property type="entry name" value="PBP1_CaSR"/>
    <property type="match status" value="1"/>
</dbReference>
<evidence type="ECO:0000259" key="14">
    <source>
        <dbReference type="PROSITE" id="PS50259"/>
    </source>
</evidence>
<dbReference type="PANTHER" id="PTHR24061:SF528">
    <property type="entry name" value="C-FAMILY ODORANT RECEPTOR OLFCD2-RELATED"/>
    <property type="match status" value="1"/>
</dbReference>
<evidence type="ECO:0000313" key="16">
    <source>
        <dbReference type="Proteomes" id="UP000008672"/>
    </source>
</evidence>
<evidence type="ECO:0000313" key="15">
    <source>
        <dbReference type="Ensembl" id="ENSLACP00000005919.1"/>
    </source>
</evidence>
<evidence type="ECO:0000256" key="4">
    <source>
        <dbReference type="ARBA" id="ARBA00022692"/>
    </source>
</evidence>
<evidence type="ECO:0000256" key="13">
    <source>
        <dbReference type="SAM" id="SignalP"/>
    </source>
</evidence>
<keyword evidence="3" id="KW-1003">Cell membrane</keyword>
<dbReference type="eggNOG" id="KOG1056">
    <property type="taxonomic scope" value="Eukaryota"/>
</dbReference>
<dbReference type="HOGENOM" id="CLU_005389_5_1_1"/>
<keyword evidence="7" id="KW-0297">G-protein coupled receptor</keyword>
<dbReference type="Gene3D" id="2.10.50.30">
    <property type="entry name" value="GPCR, family 3, nine cysteines domain"/>
    <property type="match status" value="1"/>
</dbReference>